<dbReference type="AlphaFoldDB" id="X0TXR7"/>
<gene>
    <name evidence="1" type="ORF">S01H1_28570</name>
</gene>
<dbReference type="SUPFAM" id="SSF101116">
    <property type="entry name" value="Flagellar export chaperone FliS"/>
    <property type="match status" value="1"/>
</dbReference>
<name>X0TXR7_9ZZZZ</name>
<dbReference type="Pfam" id="PF02561">
    <property type="entry name" value="FliS"/>
    <property type="match status" value="1"/>
</dbReference>
<accession>X0TXR7</accession>
<dbReference type="InterPro" id="IPR036584">
    <property type="entry name" value="FliS_sf"/>
</dbReference>
<dbReference type="GO" id="GO:0044780">
    <property type="term" value="P:bacterial-type flagellum assembly"/>
    <property type="evidence" value="ECO:0007669"/>
    <property type="project" value="InterPro"/>
</dbReference>
<evidence type="ECO:0000313" key="1">
    <source>
        <dbReference type="EMBL" id="GAF98064.1"/>
    </source>
</evidence>
<sequence>MASTSDRYLESAVRTAPPQKLHLMMIEAAIRFCQTANGYLEAEQHE</sequence>
<dbReference type="EMBL" id="BARS01017469">
    <property type="protein sequence ID" value="GAF98064.1"/>
    <property type="molecule type" value="Genomic_DNA"/>
</dbReference>
<feature type="non-terminal residue" evidence="1">
    <location>
        <position position="46"/>
    </location>
</feature>
<comment type="caution">
    <text evidence="1">The sequence shown here is derived from an EMBL/GenBank/DDBJ whole genome shotgun (WGS) entry which is preliminary data.</text>
</comment>
<protein>
    <submittedName>
        <fullName evidence="1">Uncharacterized protein</fullName>
    </submittedName>
</protein>
<dbReference type="InterPro" id="IPR003713">
    <property type="entry name" value="FliS"/>
</dbReference>
<reference evidence="1" key="1">
    <citation type="journal article" date="2014" name="Front. Microbiol.">
        <title>High frequency of phylogenetically diverse reductive dehalogenase-homologous genes in deep subseafloor sedimentary metagenomes.</title>
        <authorList>
            <person name="Kawai M."/>
            <person name="Futagami T."/>
            <person name="Toyoda A."/>
            <person name="Takaki Y."/>
            <person name="Nishi S."/>
            <person name="Hori S."/>
            <person name="Arai W."/>
            <person name="Tsubouchi T."/>
            <person name="Morono Y."/>
            <person name="Uchiyama I."/>
            <person name="Ito T."/>
            <person name="Fujiyama A."/>
            <person name="Inagaki F."/>
            <person name="Takami H."/>
        </authorList>
    </citation>
    <scope>NUCLEOTIDE SEQUENCE</scope>
    <source>
        <strain evidence="1">Expedition CK06-06</strain>
    </source>
</reference>
<dbReference type="Gene3D" id="1.20.120.340">
    <property type="entry name" value="Flagellar protein FliS"/>
    <property type="match status" value="1"/>
</dbReference>
<proteinExistence type="predicted"/>
<organism evidence="1">
    <name type="scientific">marine sediment metagenome</name>
    <dbReference type="NCBI Taxonomy" id="412755"/>
    <lineage>
        <taxon>unclassified sequences</taxon>
        <taxon>metagenomes</taxon>
        <taxon>ecological metagenomes</taxon>
    </lineage>
</organism>